<dbReference type="GeneID" id="2948448"/>
<organism evidence="1 2">
    <name type="scientific">Bovine adenovirus 4</name>
    <name type="common">BAdV-4</name>
    <dbReference type="NCBI Taxonomy" id="70333"/>
    <lineage>
        <taxon>Viruses</taxon>
        <taxon>Varidnaviria</taxon>
        <taxon>Bamfordvirae</taxon>
        <taxon>Preplasmiviricota</taxon>
        <taxon>Polisuviricotina</taxon>
        <taxon>Pharingeaviricetes</taxon>
        <taxon>Rowavirales</taxon>
        <taxon>Adenoviridae</taxon>
        <taxon>Barthadenovirus</taxon>
        <taxon>Barthadenovirus bosquartum</taxon>
        <taxon>Bovine atadenovirus D</taxon>
    </lineage>
</organism>
<reference evidence="1 2" key="2">
    <citation type="journal article" date="2000" name="J. Gen. Virol.">
        <title>DNA sequence of frog adenovirus.</title>
        <authorList>
            <person name="Davison A.J."/>
            <person name="Wright K.M."/>
            <person name="Harrach B."/>
        </authorList>
    </citation>
    <scope>NUCLEOTIDE SEQUENCE [LARGE SCALE GENOMIC DNA]</scope>
    <source>
        <strain evidence="1 2">THT/62</strain>
    </source>
</reference>
<dbReference type="KEGG" id="vg:2948448"/>
<dbReference type="EMBL" id="AF036092">
    <property type="protein sequence ID" value="AAK13189.2"/>
    <property type="molecule type" value="Genomic_DNA"/>
</dbReference>
<sequence length="177" mass="20968">MVLEWRARFPFAIPSEIWMKIFLYLSNSEIAKFVLIFPEFHVILLDSYFLRQHIGRFDSVTCNVTLDKLRSVLRRKDHAPLKVGTWWCACDDYLPSGHCVACLLNPHLLLSSPYHSYCFCVDHCHLWGLSNLILWSSNFWPNLDGGWTWPECGAYVDESRRLRLWKKAYERCKEYNC</sequence>
<dbReference type="RefSeq" id="NP_077410.2">
    <property type="nucleotide sequence ID" value="NC_002685.2"/>
</dbReference>
<dbReference type="Proteomes" id="UP000172814">
    <property type="component" value="Segment"/>
</dbReference>
<proteinExistence type="predicted"/>
<organismHost>
    <name type="scientific">Bos taurus</name>
    <name type="common">Bovine</name>
    <dbReference type="NCBI Taxonomy" id="9913"/>
</organismHost>
<keyword evidence="2" id="KW-1185">Reference proteome</keyword>
<reference evidence="1 2" key="1">
    <citation type="journal article" date="1998" name="J. Gen. Virol.">
        <title>Analysis of the hexon gene sequence of bovine adenovirus type 4 provides further support for a new adenovirus genus (Atadenovirus).</title>
        <authorList>
            <person name="Dan A."/>
            <person name="Ruzsics Z."/>
            <person name="Russell W.C."/>
            <person name="Benko M."/>
            <person name="Harrach B."/>
        </authorList>
    </citation>
    <scope>NUCLEOTIDE SEQUENCE [LARGE SCALE GENOMIC DNA]</scope>
    <source>
        <strain evidence="1 2">THT/62</strain>
    </source>
</reference>
<reference evidence="1 2" key="3">
    <citation type="journal article" date="2000" name="Virus Res.">
        <title>DNA sequencing and phylogenetic analysis of the protease gene of ovine adenovirus 3 suggest that adenoviruses of sheep belong to two different genera.</title>
        <authorList>
            <person name="Barbezange C."/>
            <person name="Benko M."/>
            <person name="Dan A."/>
            <person name="Harrach B."/>
        </authorList>
    </citation>
    <scope>NUCLEOTIDE SEQUENCE [LARGE SCALE GENOMIC DNA]</scope>
    <source>
        <strain evidence="1 2">THT/62</strain>
    </source>
</reference>
<evidence type="ECO:0000313" key="2">
    <source>
        <dbReference type="Proteomes" id="UP000172814"/>
    </source>
</evidence>
<name>Q997G6_ADEB4</name>
<reference evidence="1 2" key="4">
    <citation type="journal article" date="2001" name="Virus Genes">
        <title>Four new inverted terminal repeat sequences from bovine adenoviruses reveal striking differences in the length and content of the ITRs.</title>
        <authorList>
            <person name="Dan A."/>
            <person name="Elo P."/>
            <person name="Harrach B."/>
            <person name="Zadori Z."/>
            <person name="Benko M."/>
        </authorList>
    </citation>
    <scope>NUCLEOTIDE SEQUENCE [LARGE SCALE GENOMIC DNA]</scope>
    <source>
        <strain evidence="1 2">THT/62</strain>
    </source>
</reference>
<protein>
    <submittedName>
        <fullName evidence="1">RH4</fullName>
    </submittedName>
</protein>
<accession>Q997G6</accession>
<evidence type="ECO:0000313" key="1">
    <source>
        <dbReference type="EMBL" id="AAK13189.2"/>
    </source>
</evidence>